<sequence>MKRIFHKIMSLIMAFVVLFSTMSFTIDMHYCGDTLVDTAIFKKAENCGMKMRSASSSDCSIEKKNCCSDEQLLIDGQNELKTSLERLTYEQQQIVVSFVLSYIDLFEGFDGEINSFREYKPPLIVRQIFKIDETYLI</sequence>
<name>A0A6M0CH42_9FLAO</name>
<accession>A0A6M0CH42</accession>
<evidence type="ECO:0000313" key="1">
    <source>
        <dbReference type="EMBL" id="NER16273.1"/>
    </source>
</evidence>
<protein>
    <recommendedName>
        <fullName evidence="3">Secreted protein</fullName>
    </recommendedName>
</protein>
<evidence type="ECO:0000313" key="2">
    <source>
        <dbReference type="Proteomes" id="UP000474296"/>
    </source>
</evidence>
<comment type="caution">
    <text evidence="1">The sequence shown here is derived from an EMBL/GenBank/DDBJ whole genome shotgun (WGS) entry which is preliminary data.</text>
</comment>
<dbReference type="NCBIfam" id="NF047658">
    <property type="entry name" value="HYC_CC_PP"/>
    <property type="match status" value="1"/>
</dbReference>
<dbReference type="Pfam" id="PF26622">
    <property type="entry name" value="DUF8199"/>
    <property type="match status" value="1"/>
</dbReference>
<reference evidence="1 2" key="1">
    <citation type="submission" date="2020-01" db="EMBL/GenBank/DDBJ databases">
        <title>Spongiivirga citrea KCTC 32990T.</title>
        <authorList>
            <person name="Wang G."/>
        </authorList>
    </citation>
    <scope>NUCLEOTIDE SEQUENCE [LARGE SCALE GENOMIC DNA]</scope>
    <source>
        <strain evidence="1 2">KCTC 32990</strain>
    </source>
</reference>
<keyword evidence="2" id="KW-1185">Reference proteome</keyword>
<gene>
    <name evidence="1" type="ORF">GWK10_03575</name>
</gene>
<dbReference type="InterPro" id="IPR058512">
    <property type="entry name" value="DUF8199"/>
</dbReference>
<dbReference type="Proteomes" id="UP000474296">
    <property type="component" value="Unassembled WGS sequence"/>
</dbReference>
<proteinExistence type="predicted"/>
<dbReference type="RefSeq" id="WP_164029519.1">
    <property type="nucleotide sequence ID" value="NZ_JAABOQ010000001.1"/>
</dbReference>
<dbReference type="AlphaFoldDB" id="A0A6M0CH42"/>
<dbReference type="InterPro" id="IPR058060">
    <property type="entry name" value="HYC_CC_PP"/>
</dbReference>
<dbReference type="EMBL" id="JAABOQ010000001">
    <property type="protein sequence ID" value="NER16273.1"/>
    <property type="molecule type" value="Genomic_DNA"/>
</dbReference>
<evidence type="ECO:0008006" key="3">
    <source>
        <dbReference type="Google" id="ProtNLM"/>
    </source>
</evidence>
<organism evidence="1 2">
    <name type="scientific">Spongiivirga citrea</name>
    <dbReference type="NCBI Taxonomy" id="1481457"/>
    <lineage>
        <taxon>Bacteria</taxon>
        <taxon>Pseudomonadati</taxon>
        <taxon>Bacteroidota</taxon>
        <taxon>Flavobacteriia</taxon>
        <taxon>Flavobacteriales</taxon>
        <taxon>Flavobacteriaceae</taxon>
        <taxon>Spongiivirga</taxon>
    </lineage>
</organism>